<dbReference type="InterPro" id="IPR007991">
    <property type="entry name" value="RNA_pol_I_trans_ini_fac_RRN3"/>
</dbReference>
<gene>
    <name evidence="3" type="ORF">EMPS_10886</name>
</gene>
<feature type="region of interest" description="Disordered" evidence="2">
    <location>
        <begin position="630"/>
        <end position="654"/>
    </location>
</feature>
<comment type="caution">
    <text evidence="3">The sequence shown here is derived from an EMBL/GenBank/DDBJ whole genome shotgun (WGS) entry which is preliminary data.</text>
</comment>
<dbReference type="PROSITE" id="PS01228">
    <property type="entry name" value="COF_1"/>
    <property type="match status" value="1"/>
</dbReference>
<dbReference type="Gene3D" id="3.40.50.1000">
    <property type="entry name" value="HAD superfamily/HAD-like"/>
    <property type="match status" value="2"/>
</dbReference>
<sequence length="1133" mass="126584">MPVSHSRSSSTAGTSSKVAFATNLTTTIPSPLNPSPSNSNSSNSSHIGHKKRSSSSEVFVSENSHMKRSISTPAMASAAMISSEQLVDFERQRQGQMMMTTYISSAIREKKQGNPVPFEELIAQLTVTKPAPLTPTKLLQWVQALTQCISLLDKTCSVLIDAILQIDWTGQEDIFVQHYISFLGNVVSAHAFYVVPVQSMLVKKLAHRYRSSTPDQEPTISREGRHERVHQALKYILDLIPTGPTSLFPLLAEEFPHKRESLNAHITYTKNILRVLEYAPVLRAQVLNIVVDKIIQIDVEIQVELEELEDSDTEVVYDFDMAEDNDDSDDESDDDHDDNSDSESEAEEVAVLDIKDMTHKLDGMLFLVFSYLEGYVNSCRHLTGEDGQPPMPIQEVFLVLLSIFMKTILQTFKSRHTQFLLFYFISLSPAFSDYFLGALGQQILDRSRPQVVRVAAAAYMSSFVARAKYLDVRQVGMVVDMLGAYALDVVEQNDTGSNVLPDAERYAVFYGVVQALLYIFCFRWRVLVVGGNQSKVSSNKDDFESAGMIVGSMDGTSSTNSGAAPARQWHSGLAALQRVVTSRLNPLKMCSNNVVKQFARLSNDLNFMYIYPILEQNKKIFIPRLGRHMTSGVQSGTHGADSPTVGSGETMPHELETFFPFDPYRLRQSAPFMEGIYQEWENDEEDDEDEDEDEDDDDEEYDEEEYEDQVEEDDEEDLQFIGRHSAQRQNDEDDEEELSMNKSIMAMSISPSPAHFLVQGQATMTGELPNSFHVSTRLPRLLVTDLDGTLLNPQDKISPRSIQALLHAQQHHLHQTEERKAKLDQGEAEKAPTPIHRPIRIMIASGRPPRSIQKVIELFGGLMIPDAVLCCNGALNYNPRTKILSLPQFVALDQCLLMVKQLRAQIKNYMSFDPSQKDGQILIAGRPGFACEVLFMDETTTTSAGNETASDGPVYAKDTTFVCDGVWEAQRKHSIYYNYERIPDDSSMEEFIEELLRSGRGGIVKMNVLDRNRIAADVYESLPEELRPTGSTTAMSTTSPKVTLTYSGPYFLEISAAGVNKGLGLAKFCESQGLDRADVVAFGDLLNDREMLQFAGLGLCMGNGHPDMRLLADRVIGTNADDGVAREIESWFI</sequence>
<dbReference type="GO" id="GO:0001042">
    <property type="term" value="F:RNA polymerase I core binding"/>
    <property type="evidence" value="ECO:0007669"/>
    <property type="project" value="TreeGrafter"/>
</dbReference>
<dbReference type="PANTHER" id="PTHR12790">
    <property type="entry name" value="TRANSCRIPTION INITIATION FACTOR IA RRN3"/>
    <property type="match status" value="1"/>
</dbReference>
<keyword evidence="3" id="KW-0648">Protein biosynthesis</keyword>
<organism evidence="3 4">
    <name type="scientific">Entomortierella parvispora</name>
    <dbReference type="NCBI Taxonomy" id="205924"/>
    <lineage>
        <taxon>Eukaryota</taxon>
        <taxon>Fungi</taxon>
        <taxon>Fungi incertae sedis</taxon>
        <taxon>Mucoromycota</taxon>
        <taxon>Mortierellomycotina</taxon>
        <taxon>Mortierellomycetes</taxon>
        <taxon>Mortierellales</taxon>
        <taxon>Mortierellaceae</taxon>
        <taxon>Entomortierella</taxon>
    </lineage>
</organism>
<dbReference type="OrthoDB" id="26970at2759"/>
<evidence type="ECO:0000313" key="3">
    <source>
        <dbReference type="EMBL" id="GJJ78527.1"/>
    </source>
</evidence>
<feature type="region of interest" description="Disordered" evidence="2">
    <location>
        <begin position="681"/>
        <end position="716"/>
    </location>
</feature>
<dbReference type="GO" id="GO:0001181">
    <property type="term" value="F:RNA polymerase I general transcription initiation factor activity"/>
    <property type="evidence" value="ECO:0007669"/>
    <property type="project" value="InterPro"/>
</dbReference>
<feature type="region of interest" description="Disordered" evidence="2">
    <location>
        <begin position="322"/>
        <end position="347"/>
    </location>
</feature>
<dbReference type="GO" id="GO:0005634">
    <property type="term" value="C:nucleus"/>
    <property type="evidence" value="ECO:0007669"/>
    <property type="project" value="TreeGrafter"/>
</dbReference>
<proteinExistence type="inferred from homology"/>
<dbReference type="PANTHER" id="PTHR12790:SF0">
    <property type="entry name" value="RNA POLYMERASE I-SPECIFIC TRANSCRIPTION INITIATION FACTOR RRN3-RELATED"/>
    <property type="match status" value="1"/>
</dbReference>
<dbReference type="AlphaFoldDB" id="A0A9P3HLR5"/>
<accession>A0A9P3HLR5</accession>
<dbReference type="Pfam" id="PF05327">
    <property type="entry name" value="RRN3"/>
    <property type="match status" value="1"/>
</dbReference>
<feature type="compositionally biased region" description="Low complexity" evidence="2">
    <location>
        <begin position="35"/>
        <end position="45"/>
    </location>
</feature>
<evidence type="ECO:0000313" key="4">
    <source>
        <dbReference type="Proteomes" id="UP000827284"/>
    </source>
</evidence>
<dbReference type="InterPro" id="IPR023214">
    <property type="entry name" value="HAD_sf"/>
</dbReference>
<dbReference type="GO" id="GO:0006361">
    <property type="term" value="P:transcription initiation at RNA polymerase I promoter"/>
    <property type="evidence" value="ECO:0007669"/>
    <property type="project" value="InterPro"/>
</dbReference>
<dbReference type="SUPFAM" id="SSF56784">
    <property type="entry name" value="HAD-like"/>
    <property type="match status" value="1"/>
</dbReference>
<dbReference type="Proteomes" id="UP000827284">
    <property type="component" value="Unassembled WGS sequence"/>
</dbReference>
<evidence type="ECO:0000256" key="1">
    <source>
        <dbReference type="ARBA" id="ARBA00010098"/>
    </source>
</evidence>
<evidence type="ECO:0000256" key="2">
    <source>
        <dbReference type="SAM" id="MobiDB-lite"/>
    </source>
</evidence>
<comment type="similarity">
    <text evidence="1">Belongs to the RRN3 family.</text>
</comment>
<name>A0A9P3HLR5_9FUNG</name>
<dbReference type="Pfam" id="PF08282">
    <property type="entry name" value="Hydrolase_3"/>
    <property type="match status" value="2"/>
</dbReference>
<protein>
    <submittedName>
        <fullName evidence="3">RNA polymerase I-specific transcription initiation factor RRN3</fullName>
    </submittedName>
</protein>
<dbReference type="EMBL" id="BQFW01000015">
    <property type="protein sequence ID" value="GJJ78527.1"/>
    <property type="molecule type" value="Genomic_DNA"/>
</dbReference>
<reference evidence="3" key="2">
    <citation type="journal article" date="2022" name="Microbiol. Resour. Announc.">
        <title>Whole-Genome Sequence of Entomortierella parvispora E1425, a Mucoromycotan Fungus Associated with Burkholderiaceae-Related Endosymbiotic Bacteria.</title>
        <authorList>
            <person name="Herlambang A."/>
            <person name="Guo Y."/>
            <person name="Takashima Y."/>
            <person name="Narisawa K."/>
            <person name="Ohta H."/>
            <person name="Nishizawa T."/>
        </authorList>
    </citation>
    <scope>NUCLEOTIDE SEQUENCE</scope>
    <source>
        <strain evidence="3">E1425</strain>
    </source>
</reference>
<keyword evidence="4" id="KW-1185">Reference proteome</keyword>
<dbReference type="GO" id="GO:0003743">
    <property type="term" value="F:translation initiation factor activity"/>
    <property type="evidence" value="ECO:0007669"/>
    <property type="project" value="UniProtKB-KW"/>
</dbReference>
<keyword evidence="3" id="KW-0396">Initiation factor</keyword>
<feature type="region of interest" description="Disordered" evidence="2">
    <location>
        <begin position="22"/>
        <end position="66"/>
    </location>
</feature>
<dbReference type="InterPro" id="IPR036412">
    <property type="entry name" value="HAD-like_sf"/>
</dbReference>
<reference evidence="3" key="1">
    <citation type="submission" date="2021-11" db="EMBL/GenBank/DDBJ databases">
        <authorList>
            <person name="Herlambang A."/>
            <person name="Guo Y."/>
            <person name="Takashima Y."/>
            <person name="Nishizawa T."/>
        </authorList>
    </citation>
    <scope>NUCLEOTIDE SEQUENCE</scope>
    <source>
        <strain evidence="3">E1425</strain>
    </source>
</reference>